<feature type="region of interest" description="Disordered" evidence="1">
    <location>
        <begin position="480"/>
        <end position="510"/>
    </location>
</feature>
<feature type="compositionally biased region" description="Polar residues" evidence="1">
    <location>
        <begin position="238"/>
        <end position="263"/>
    </location>
</feature>
<feature type="compositionally biased region" description="Basic and acidic residues" evidence="1">
    <location>
        <begin position="207"/>
        <end position="237"/>
    </location>
</feature>
<protein>
    <submittedName>
        <fullName evidence="2">Uncharacterized protein</fullName>
    </submittedName>
</protein>
<evidence type="ECO:0000313" key="2">
    <source>
        <dbReference type="EMBL" id="RUS76622.1"/>
    </source>
</evidence>
<dbReference type="EMBL" id="RQTK01000649">
    <property type="protein sequence ID" value="RUS76622.1"/>
    <property type="molecule type" value="Genomic_DNA"/>
</dbReference>
<organism evidence="2 3">
    <name type="scientific">Elysia chlorotica</name>
    <name type="common">Eastern emerald elysia</name>
    <name type="synonym">Sea slug</name>
    <dbReference type="NCBI Taxonomy" id="188477"/>
    <lineage>
        <taxon>Eukaryota</taxon>
        <taxon>Metazoa</taxon>
        <taxon>Spiralia</taxon>
        <taxon>Lophotrochozoa</taxon>
        <taxon>Mollusca</taxon>
        <taxon>Gastropoda</taxon>
        <taxon>Heterobranchia</taxon>
        <taxon>Euthyneura</taxon>
        <taxon>Panpulmonata</taxon>
        <taxon>Sacoglossa</taxon>
        <taxon>Placobranchoidea</taxon>
        <taxon>Plakobranchidae</taxon>
        <taxon>Elysia</taxon>
    </lineage>
</organism>
<evidence type="ECO:0000313" key="3">
    <source>
        <dbReference type="Proteomes" id="UP000271974"/>
    </source>
</evidence>
<evidence type="ECO:0000256" key="1">
    <source>
        <dbReference type="SAM" id="MobiDB-lite"/>
    </source>
</evidence>
<name>A0A3S0ZFU4_ELYCH</name>
<accession>A0A3S0ZFU4</accession>
<reference evidence="2 3" key="1">
    <citation type="submission" date="2019-01" db="EMBL/GenBank/DDBJ databases">
        <title>A draft genome assembly of the solar-powered sea slug Elysia chlorotica.</title>
        <authorList>
            <person name="Cai H."/>
            <person name="Li Q."/>
            <person name="Fang X."/>
            <person name="Li J."/>
            <person name="Curtis N.E."/>
            <person name="Altenburger A."/>
            <person name="Shibata T."/>
            <person name="Feng M."/>
            <person name="Maeda T."/>
            <person name="Schwartz J.A."/>
            <person name="Shigenobu S."/>
            <person name="Lundholm N."/>
            <person name="Nishiyama T."/>
            <person name="Yang H."/>
            <person name="Hasebe M."/>
            <person name="Li S."/>
            <person name="Pierce S.K."/>
            <person name="Wang J."/>
        </authorList>
    </citation>
    <scope>NUCLEOTIDE SEQUENCE [LARGE SCALE GENOMIC DNA]</scope>
    <source>
        <strain evidence="2">EC2010</strain>
        <tissue evidence="2">Whole organism of an adult</tissue>
    </source>
</reference>
<keyword evidence="3" id="KW-1185">Reference proteome</keyword>
<sequence length="575" mass="63158">MKATWRGKDRFQEDLSVAIECLVGDFANQNSLGVFVCAPDWRMDEKRHLRVSATGSGLRVVTENFQEDLLLVVSHKRSLMEIYTILLTQPEKAQGRYRLLPDEQKPCFMDIAAEMAANGNSFLDHKSLSIEAKGRPTANLKIADEAPQLIVLERGQKSDDNTSCYSDIPFAYCVTPSASNVNKIASQECISKNKEGCHSDVPQQSPKSEEQCTLHSLQHEKRSGKEAHEEITRRTEQENQAELSENSSSTGDMFVSANNTLDGGNTIEDVGSEKLGTLDTGKTPQIRGVEKHSSLGGIEELPNRRSDKHNTLTACTPPACISIGSQNNKTLDISPSKFPRPRKTSTPSAQIEKMSKLLTPSHEVKISDPVGAKRATKLPYANEEKHQTVLISENFTSCVRPTGLGELEQTGLSLGSDDVSGLEQRDMSSGSLEFSSVSATPSDPSSARLCDRLFTTTEDQSNANECKTCSDGKRCQSPCSHPSEQHLGTLEQNQSPTCHPNNATPHKEPIEIHPPAQQVSKGLLRYHRADRSVDLEACLRSPEQRAVCIVAHQSSMCVRYPSEFATCTETDNDCV</sequence>
<comment type="caution">
    <text evidence="2">The sequence shown here is derived from an EMBL/GenBank/DDBJ whole genome shotgun (WGS) entry which is preliminary data.</text>
</comment>
<gene>
    <name evidence="2" type="ORF">EGW08_015631</name>
</gene>
<feature type="region of interest" description="Disordered" evidence="1">
    <location>
        <begin position="196"/>
        <end position="284"/>
    </location>
</feature>
<proteinExistence type="predicted"/>
<dbReference type="OrthoDB" id="10633443at2759"/>
<dbReference type="Proteomes" id="UP000271974">
    <property type="component" value="Unassembled WGS sequence"/>
</dbReference>
<feature type="compositionally biased region" description="Polar residues" evidence="1">
    <location>
        <begin position="490"/>
        <end position="504"/>
    </location>
</feature>
<dbReference type="AlphaFoldDB" id="A0A3S0ZFU4"/>